<keyword evidence="1 10" id="KW-0813">Transport</keyword>
<feature type="transmembrane region" description="Helical" evidence="10">
    <location>
        <begin position="127"/>
        <end position="146"/>
    </location>
</feature>
<keyword evidence="4 10" id="KW-0288">FMN</keyword>
<dbReference type="GO" id="GO:0022900">
    <property type="term" value="P:electron transport chain"/>
    <property type="evidence" value="ECO:0007669"/>
    <property type="project" value="UniProtKB-UniRule"/>
</dbReference>
<name>A0A4Q9REC9_9GAMM</name>
<comment type="subunit">
    <text evidence="10">The complex is composed of six subunits: RnfA, RnfB, RnfC, RnfD, RnfE and RnfG.</text>
</comment>
<dbReference type="HAMAP" id="MF_00462">
    <property type="entry name" value="RsxD_RnfD"/>
    <property type="match status" value="1"/>
</dbReference>
<evidence type="ECO:0000256" key="4">
    <source>
        <dbReference type="ARBA" id="ARBA00022643"/>
    </source>
</evidence>
<dbReference type="NCBIfam" id="TIGR01946">
    <property type="entry name" value="rnfD"/>
    <property type="match status" value="1"/>
</dbReference>
<dbReference type="OrthoDB" id="9776359at2"/>
<comment type="function">
    <text evidence="10">Part of a membrane-bound complex that couples electron transfer with translocation of ions across the membrane.</text>
</comment>
<reference evidence="11 12" key="1">
    <citation type="submission" date="2018-06" db="EMBL/GenBank/DDBJ databases">
        <title>Three novel Pseudomonas species isolated from symptomatic oak.</title>
        <authorList>
            <person name="Bueno-Gonzalez V."/>
            <person name="Brady C."/>
        </authorList>
    </citation>
    <scope>NUCLEOTIDE SEQUENCE [LARGE SCALE GENOMIC DNA]</scope>
    <source>
        <strain evidence="11 12">P17C</strain>
    </source>
</reference>
<evidence type="ECO:0000256" key="3">
    <source>
        <dbReference type="ARBA" id="ARBA00022630"/>
    </source>
</evidence>
<dbReference type="PANTHER" id="PTHR30578:SF0">
    <property type="entry name" value="ION-TRANSLOCATING OXIDOREDUCTASE COMPLEX SUBUNIT D"/>
    <property type="match status" value="1"/>
</dbReference>
<sequence>MNGLIASVASGPFAHDRSSVNRIMLHVCLALAPATLFGLYLFGWPAFNLWLLTCASALLSEAVCLRLLGQPQRRLLDGSALLTGWLLALSLPPWAPWWIGVGGSAFAIAVGKQIYGGIGQNPFNPAMLARVALLIAFPLQMTTWVLPQPLGSLGAPGFVESLAITFGGALPADGVAGATALGDLKTQLTLNRSAEDILANDFALLPALIGTSAGSLGETSELLILLGGLWLLALRIVQWEIPLSMLASIALLALFAHQVEPLRYPGALYHLSSGGLLLGAFFIATDPVTSPISRGGRLIFGIGCGLLVYVIRTWGSFPEALAFAVLFMNALTPLIDRYWRPRAYGRSVRGKPLVAAKWTRRVKEVDKV</sequence>
<evidence type="ECO:0000256" key="5">
    <source>
        <dbReference type="ARBA" id="ARBA00022692"/>
    </source>
</evidence>
<dbReference type="GO" id="GO:0055085">
    <property type="term" value="P:transmembrane transport"/>
    <property type="evidence" value="ECO:0007669"/>
    <property type="project" value="InterPro"/>
</dbReference>
<dbReference type="InterPro" id="IPR011303">
    <property type="entry name" value="RnfD_bac"/>
</dbReference>
<keyword evidence="6 10" id="KW-1278">Translocase</keyword>
<keyword evidence="5 10" id="KW-0812">Transmembrane</keyword>
<dbReference type="InterPro" id="IPR004338">
    <property type="entry name" value="NqrB/RnfD"/>
</dbReference>
<protein>
    <recommendedName>
        <fullName evidence="10">Ion-translocating oxidoreductase complex subunit D</fullName>
        <ecNumber evidence="10">7.-.-.-</ecNumber>
    </recommendedName>
    <alternativeName>
        <fullName evidence="10">Rnf electron transport complex subunit D</fullName>
    </alternativeName>
</protein>
<comment type="caution">
    <text evidence="11">The sequence shown here is derived from an EMBL/GenBank/DDBJ whole genome shotgun (WGS) entry which is preliminary data.</text>
</comment>
<keyword evidence="8 10" id="KW-1133">Transmembrane helix</keyword>
<keyword evidence="10" id="KW-0997">Cell inner membrane</keyword>
<feature type="transmembrane region" description="Helical" evidence="10">
    <location>
        <begin position="320"/>
        <end position="339"/>
    </location>
</feature>
<feature type="transmembrane region" description="Helical" evidence="10">
    <location>
        <begin position="267"/>
        <end position="284"/>
    </location>
</feature>
<evidence type="ECO:0000256" key="8">
    <source>
        <dbReference type="ARBA" id="ARBA00022989"/>
    </source>
</evidence>
<keyword evidence="12" id="KW-1185">Reference proteome</keyword>
<feature type="transmembrane region" description="Helical" evidence="10">
    <location>
        <begin position="23"/>
        <end position="43"/>
    </location>
</feature>
<dbReference type="PANTHER" id="PTHR30578">
    <property type="entry name" value="ELECTRON TRANSPORT COMPLEX PROTEIN RNFD"/>
    <property type="match status" value="1"/>
</dbReference>
<keyword evidence="3 10" id="KW-0285">Flavoprotein</keyword>
<keyword evidence="7 10" id="KW-0249">Electron transport</keyword>
<evidence type="ECO:0000256" key="10">
    <source>
        <dbReference type="HAMAP-Rule" id="MF_00462"/>
    </source>
</evidence>
<comment type="cofactor">
    <cofactor evidence="10">
        <name>FMN</name>
        <dbReference type="ChEBI" id="CHEBI:58210"/>
    </cofactor>
</comment>
<dbReference type="GO" id="GO:0005886">
    <property type="term" value="C:plasma membrane"/>
    <property type="evidence" value="ECO:0007669"/>
    <property type="project" value="UniProtKB-SubCell"/>
</dbReference>
<comment type="similarity">
    <text evidence="10">Belongs to the NqrB/RnfD family.</text>
</comment>
<evidence type="ECO:0000256" key="7">
    <source>
        <dbReference type="ARBA" id="ARBA00022982"/>
    </source>
</evidence>
<keyword evidence="10" id="KW-1003">Cell membrane</keyword>
<evidence type="ECO:0000313" key="12">
    <source>
        <dbReference type="Proteomes" id="UP000292639"/>
    </source>
</evidence>
<dbReference type="Proteomes" id="UP000292639">
    <property type="component" value="Unassembled WGS sequence"/>
</dbReference>
<proteinExistence type="inferred from homology"/>
<gene>
    <name evidence="10" type="primary">rnfD</name>
    <name evidence="11" type="ORF">DNJ96_03590</name>
</gene>
<evidence type="ECO:0000256" key="6">
    <source>
        <dbReference type="ARBA" id="ARBA00022967"/>
    </source>
</evidence>
<keyword evidence="2 10" id="KW-0597">Phosphoprotein</keyword>
<comment type="subcellular location">
    <subcellularLocation>
        <location evidence="10">Cell inner membrane</location>
        <topology evidence="10">Multi-pass membrane protein</topology>
    </subcellularLocation>
</comment>
<dbReference type="AlphaFoldDB" id="A0A4Q9REC9"/>
<feature type="transmembrane region" description="Helical" evidence="10">
    <location>
        <begin position="97"/>
        <end position="115"/>
    </location>
</feature>
<organism evidence="11 12">
    <name type="scientific">Stutzerimonas kirkiae</name>
    <dbReference type="NCBI Taxonomy" id="2211392"/>
    <lineage>
        <taxon>Bacteria</taxon>
        <taxon>Pseudomonadati</taxon>
        <taxon>Pseudomonadota</taxon>
        <taxon>Gammaproteobacteria</taxon>
        <taxon>Pseudomonadales</taxon>
        <taxon>Pseudomonadaceae</taxon>
        <taxon>Stutzerimonas</taxon>
    </lineage>
</organism>
<dbReference type="Pfam" id="PF03116">
    <property type="entry name" value="NQR2_RnfD_RnfE"/>
    <property type="match status" value="1"/>
</dbReference>
<feature type="modified residue" description="FMN phosphoryl threonine" evidence="10">
    <location>
        <position position="179"/>
    </location>
</feature>
<evidence type="ECO:0000256" key="1">
    <source>
        <dbReference type="ARBA" id="ARBA00022448"/>
    </source>
</evidence>
<dbReference type="EMBL" id="QJUP01000003">
    <property type="protein sequence ID" value="TBU98808.1"/>
    <property type="molecule type" value="Genomic_DNA"/>
</dbReference>
<evidence type="ECO:0000313" key="11">
    <source>
        <dbReference type="EMBL" id="TBU98808.1"/>
    </source>
</evidence>
<keyword evidence="9 10" id="KW-0472">Membrane</keyword>
<accession>A0A4Q9REC9</accession>
<feature type="transmembrane region" description="Helical" evidence="10">
    <location>
        <begin position="229"/>
        <end position="255"/>
    </location>
</feature>
<evidence type="ECO:0000256" key="2">
    <source>
        <dbReference type="ARBA" id="ARBA00022553"/>
    </source>
</evidence>
<feature type="transmembrane region" description="Helical" evidence="10">
    <location>
        <begin position="296"/>
        <end position="314"/>
    </location>
</feature>
<evidence type="ECO:0000256" key="9">
    <source>
        <dbReference type="ARBA" id="ARBA00023136"/>
    </source>
</evidence>
<dbReference type="EC" id="7.-.-.-" evidence="10"/>
<dbReference type="RefSeq" id="WP_131183825.1">
    <property type="nucleotide sequence ID" value="NZ_QJUO01000007.1"/>
</dbReference>